<dbReference type="InterPro" id="IPR036134">
    <property type="entry name" value="Crypto/Photolyase_FAD-like_sf"/>
</dbReference>
<dbReference type="RefSeq" id="WP_133322132.1">
    <property type="nucleotide sequence ID" value="NZ_SMTF01000008.1"/>
</dbReference>
<evidence type="ECO:0000256" key="6">
    <source>
        <dbReference type="RuleBase" id="RU004182"/>
    </source>
</evidence>
<dbReference type="PRINTS" id="PR00147">
    <property type="entry name" value="DNAPHOTLYASE"/>
</dbReference>
<name>A0A4R5TNB7_9GAMM</name>
<dbReference type="SUPFAM" id="SSF48173">
    <property type="entry name" value="Cryptochrome/photolyase FAD-binding domain"/>
    <property type="match status" value="1"/>
</dbReference>
<dbReference type="InterPro" id="IPR002081">
    <property type="entry name" value="Cryptochrome/DNA_photolyase_1"/>
</dbReference>
<feature type="binding site" evidence="4">
    <location>
        <position position="272"/>
    </location>
    <ligand>
        <name>FAD</name>
        <dbReference type="ChEBI" id="CHEBI:57692"/>
    </ligand>
</feature>
<reference evidence="8 9" key="1">
    <citation type="submission" date="2019-03" db="EMBL/GenBank/DDBJ databases">
        <title>Luteimonas zhaokaii sp.nov., isolated from the rectal contents of Plateau pika in Yushu, Qinghai Province, China.</title>
        <authorList>
            <person name="Zhang G."/>
        </authorList>
    </citation>
    <scope>NUCLEOTIDE SEQUENCE [LARGE SCALE GENOMIC DNA]</scope>
    <source>
        <strain evidence="8 9">B9</strain>
    </source>
</reference>
<comment type="similarity">
    <text evidence="6">Belongs to the DNA photolyase family.</text>
</comment>
<protein>
    <submittedName>
        <fullName evidence="8">Deoxyribodipyrimidine photo-lyase</fullName>
    </submittedName>
</protein>
<dbReference type="EMBL" id="SMTF01000008">
    <property type="protein sequence ID" value="TDK23443.1"/>
    <property type="molecule type" value="Genomic_DNA"/>
</dbReference>
<keyword evidence="8" id="KW-0456">Lyase</keyword>
<feature type="binding site" evidence="4">
    <location>
        <begin position="236"/>
        <end position="240"/>
    </location>
    <ligand>
        <name>FAD</name>
        <dbReference type="ChEBI" id="CHEBI:57692"/>
    </ligand>
</feature>
<comment type="cofactor">
    <cofactor evidence="1">
        <name>(6R)-5,10-methylene-5,6,7,8-tetrahydrofolate</name>
        <dbReference type="ChEBI" id="CHEBI:15636"/>
    </cofactor>
</comment>
<dbReference type="Pfam" id="PF00875">
    <property type="entry name" value="DNA_photolyase"/>
    <property type="match status" value="1"/>
</dbReference>
<dbReference type="PANTHER" id="PTHR11455:SF9">
    <property type="entry name" value="CRYPTOCHROME CIRCADIAN CLOCK 5 ISOFORM X1"/>
    <property type="match status" value="1"/>
</dbReference>
<proteinExistence type="inferred from homology"/>
<dbReference type="GO" id="GO:0003904">
    <property type="term" value="F:deoxyribodipyrimidine photo-lyase activity"/>
    <property type="evidence" value="ECO:0007669"/>
    <property type="project" value="TreeGrafter"/>
</dbReference>
<accession>A0A4R5TNB7</accession>
<dbReference type="Pfam" id="PF03441">
    <property type="entry name" value="FAD_binding_7"/>
    <property type="match status" value="1"/>
</dbReference>
<dbReference type="OrthoDB" id="9772484at2"/>
<evidence type="ECO:0000256" key="3">
    <source>
        <dbReference type="ARBA" id="ARBA00022827"/>
    </source>
</evidence>
<feature type="site" description="Electron transfer via tryptophanyl radical" evidence="5">
    <location>
        <position position="383"/>
    </location>
</feature>
<keyword evidence="2 4" id="KW-0285">Flavoprotein</keyword>
<dbReference type="GO" id="GO:0009416">
    <property type="term" value="P:response to light stimulus"/>
    <property type="evidence" value="ECO:0007669"/>
    <property type="project" value="TreeGrafter"/>
</dbReference>
<dbReference type="PANTHER" id="PTHR11455">
    <property type="entry name" value="CRYPTOCHROME"/>
    <property type="match status" value="1"/>
</dbReference>
<dbReference type="GO" id="GO:0003677">
    <property type="term" value="F:DNA binding"/>
    <property type="evidence" value="ECO:0007669"/>
    <property type="project" value="TreeGrafter"/>
</dbReference>
<organism evidence="8 9">
    <name type="scientific">Luteimonas aestuarii</name>
    <dbReference type="NCBI Taxonomy" id="453837"/>
    <lineage>
        <taxon>Bacteria</taxon>
        <taxon>Pseudomonadati</taxon>
        <taxon>Pseudomonadota</taxon>
        <taxon>Gammaproteobacteria</taxon>
        <taxon>Lysobacterales</taxon>
        <taxon>Lysobacteraceae</taxon>
        <taxon>Luteimonas</taxon>
    </lineage>
</organism>
<dbReference type="GO" id="GO:0071949">
    <property type="term" value="F:FAD binding"/>
    <property type="evidence" value="ECO:0007669"/>
    <property type="project" value="TreeGrafter"/>
</dbReference>
<feature type="site" description="Electron transfer via tryptophanyl radical" evidence="5">
    <location>
        <position position="360"/>
    </location>
</feature>
<evidence type="ECO:0000256" key="5">
    <source>
        <dbReference type="PIRSR" id="PIRSR602081-2"/>
    </source>
</evidence>
<dbReference type="SUPFAM" id="SSF52425">
    <property type="entry name" value="Cryptochrome/photolyase, N-terminal domain"/>
    <property type="match status" value="1"/>
</dbReference>
<evidence type="ECO:0000313" key="8">
    <source>
        <dbReference type="EMBL" id="TDK23443.1"/>
    </source>
</evidence>
<keyword evidence="9" id="KW-1185">Reference proteome</keyword>
<keyword evidence="3 4" id="KW-0274">FAD</keyword>
<feature type="domain" description="Photolyase/cryptochrome alpha/beta" evidence="7">
    <location>
        <begin position="2"/>
        <end position="131"/>
    </location>
</feature>
<dbReference type="InterPro" id="IPR014729">
    <property type="entry name" value="Rossmann-like_a/b/a_fold"/>
</dbReference>
<sequence length="471" mass="53346">MANALVWFRSDLRLADNPALQAALAAGQVPVCVYIHAPKEAGEWRPGAASDAWRHRSLQALDADLRSRGSRLRIFRGPSLAILQTLVDGFEAEAVYWNRRYEPASERRDAEVKKALRGQGLQVESFNGALLFEPWQLATRQGDPYRVFTPFWRSALADWREHALHDAPKDWPVVDGGMEGVELDALALAPSPRWDSGFWEAWTPGEAGAREALEVFIDGALRGYRTDRDRPDRVGTSRLSPHLHFGEIAPWRIVAALEAERTAGTATDIDGYVRELGWREFAHHLLHHFPKTVDTNLNPKFDGFPWARRNGRMLEAWQRGMTGVPIVDAGLRELWHTGWMHNRVRMIAASYLCKHMRQHWLEGARWFWDTLVDADLANNTLGWQWVAGTGADAAPYFRVFNPATQARKFDPDGRYIARWVPELAGLPPSAMHEPWSDPALLRRHAPDYPSRPIVDLAEGREAALAAYQSIR</sequence>
<dbReference type="Gene3D" id="1.25.40.80">
    <property type="match status" value="1"/>
</dbReference>
<dbReference type="AlphaFoldDB" id="A0A4R5TNB7"/>
<feature type="binding site" evidence="4">
    <location>
        <position position="224"/>
    </location>
    <ligand>
        <name>FAD</name>
        <dbReference type="ChEBI" id="CHEBI:57692"/>
    </ligand>
</feature>
<gene>
    <name evidence="8" type="ORF">E2F46_11020</name>
</gene>
<dbReference type="PROSITE" id="PS51645">
    <property type="entry name" value="PHR_CRY_ALPHA_BETA"/>
    <property type="match status" value="1"/>
</dbReference>
<dbReference type="Gene3D" id="1.10.579.10">
    <property type="entry name" value="DNA Cyclobutane Dipyrimidine Photolyase, subunit A, domain 3"/>
    <property type="match status" value="1"/>
</dbReference>
<comment type="caution">
    <text evidence="8">The sequence shown here is derived from an EMBL/GenBank/DDBJ whole genome shotgun (WGS) entry which is preliminary data.</text>
</comment>
<keyword evidence="6" id="KW-0157">Chromophore</keyword>
<dbReference type="Gene3D" id="3.40.50.620">
    <property type="entry name" value="HUPs"/>
    <property type="match status" value="1"/>
</dbReference>
<feature type="site" description="Electron transfer via tryptophanyl radical" evidence="5">
    <location>
        <position position="306"/>
    </location>
</feature>
<feature type="binding site" evidence="4">
    <location>
        <begin position="373"/>
        <end position="375"/>
    </location>
    <ligand>
        <name>FAD</name>
        <dbReference type="ChEBI" id="CHEBI:57692"/>
    </ligand>
</feature>
<comment type="cofactor">
    <cofactor evidence="4">
        <name>FAD</name>
        <dbReference type="ChEBI" id="CHEBI:57692"/>
    </cofactor>
    <text evidence="4">Binds 1 FAD per subunit.</text>
</comment>
<dbReference type="InterPro" id="IPR036155">
    <property type="entry name" value="Crypto/Photolyase_N_sf"/>
</dbReference>
<dbReference type="Proteomes" id="UP000294796">
    <property type="component" value="Unassembled WGS sequence"/>
</dbReference>
<evidence type="ECO:0000256" key="2">
    <source>
        <dbReference type="ARBA" id="ARBA00022630"/>
    </source>
</evidence>
<evidence type="ECO:0000256" key="4">
    <source>
        <dbReference type="PIRSR" id="PIRSR602081-1"/>
    </source>
</evidence>
<dbReference type="InterPro" id="IPR006050">
    <property type="entry name" value="DNA_photolyase_N"/>
</dbReference>
<evidence type="ECO:0000313" key="9">
    <source>
        <dbReference type="Proteomes" id="UP000294796"/>
    </source>
</evidence>
<evidence type="ECO:0000256" key="1">
    <source>
        <dbReference type="ARBA" id="ARBA00001932"/>
    </source>
</evidence>
<evidence type="ECO:0000259" key="7">
    <source>
        <dbReference type="PROSITE" id="PS51645"/>
    </source>
</evidence>
<dbReference type="InterPro" id="IPR005101">
    <property type="entry name" value="Cryptochr/Photolyase_FAD-bd"/>
</dbReference>